<evidence type="ECO:0000256" key="1">
    <source>
        <dbReference type="SAM" id="MobiDB-lite"/>
    </source>
</evidence>
<accession>A0A0F7L7Y9</accession>
<organism evidence="2">
    <name type="scientific">uncultured marine virus</name>
    <dbReference type="NCBI Taxonomy" id="186617"/>
    <lineage>
        <taxon>Viruses</taxon>
        <taxon>environmental samples</taxon>
    </lineage>
</organism>
<feature type="compositionally biased region" description="Low complexity" evidence="1">
    <location>
        <begin position="31"/>
        <end position="71"/>
    </location>
</feature>
<name>A0A0F7L7Y9_9VIRU</name>
<dbReference type="EMBL" id="KR029589">
    <property type="protein sequence ID" value="AKH47146.1"/>
    <property type="molecule type" value="Genomic_DNA"/>
</dbReference>
<evidence type="ECO:0000313" key="2">
    <source>
        <dbReference type="EMBL" id="AKH47146.1"/>
    </source>
</evidence>
<reference evidence="2" key="1">
    <citation type="journal article" date="2015" name="Front. Microbiol.">
        <title>Combining genomic sequencing methods to explore viral diversity and reveal potential virus-host interactions.</title>
        <authorList>
            <person name="Chow C.E."/>
            <person name="Winget D.M."/>
            <person name="White R.A.III."/>
            <person name="Hallam S.J."/>
            <person name="Suttle C.A."/>
        </authorList>
    </citation>
    <scope>NUCLEOTIDE SEQUENCE</scope>
    <source>
        <strain evidence="2">Anoxic2_5</strain>
    </source>
</reference>
<reference evidence="2" key="2">
    <citation type="submission" date="2015-03" db="EMBL/GenBank/DDBJ databases">
        <authorList>
            <person name="Chow C.-E.T."/>
            <person name="Winget D.M."/>
            <person name="White R.A.III."/>
            <person name="Hallam S.J."/>
            <person name="Suttle C.A."/>
        </authorList>
    </citation>
    <scope>NUCLEOTIDE SEQUENCE</scope>
    <source>
        <strain evidence="2">Anoxic2_5</strain>
    </source>
</reference>
<protein>
    <submittedName>
        <fullName evidence="2">Uncharacterized protein</fullName>
    </submittedName>
</protein>
<feature type="region of interest" description="Disordered" evidence="1">
    <location>
        <begin position="1"/>
        <end position="95"/>
    </location>
</feature>
<sequence>MPASLMPVAKWKTVSKVDTPPPARRPSMVNRPTSATTRASRSGSGTRWCLLARAPSPMRMPRVSPPSASSSELRNQSTPQKLPRRAPLRLSAMKD</sequence>
<proteinExistence type="predicted"/>